<dbReference type="EMBL" id="AWSJ01000352">
    <property type="protein sequence ID" value="ERI05563.1"/>
    <property type="molecule type" value="Genomic_DNA"/>
</dbReference>
<dbReference type="STRING" id="649747.HMPREF0083_05635"/>
<gene>
    <name evidence="1" type="ORF">HMPREF0083_05635</name>
</gene>
<dbReference type="PATRIC" id="fig|649747.3.peg.5060"/>
<comment type="caution">
    <text evidence="1">The sequence shown here is derived from an EMBL/GenBank/DDBJ whole genome shotgun (WGS) entry which is preliminary data.</text>
</comment>
<accession>U1WTI6</accession>
<evidence type="ECO:0000313" key="1">
    <source>
        <dbReference type="EMBL" id="ERI05563.1"/>
    </source>
</evidence>
<dbReference type="Proteomes" id="UP000016511">
    <property type="component" value="Unassembled WGS sequence"/>
</dbReference>
<proteinExistence type="predicted"/>
<protein>
    <submittedName>
        <fullName evidence="1">Uncharacterized protein</fullName>
    </submittedName>
</protein>
<dbReference type="AlphaFoldDB" id="U1WTI6"/>
<dbReference type="HOGENOM" id="CLU_3057992_0_0_9"/>
<evidence type="ECO:0000313" key="2">
    <source>
        <dbReference type="Proteomes" id="UP000016511"/>
    </source>
</evidence>
<organism evidence="1 2">
    <name type="scientific">Aneurinibacillus aneurinilyticus ATCC 12856</name>
    <dbReference type="NCBI Taxonomy" id="649747"/>
    <lineage>
        <taxon>Bacteria</taxon>
        <taxon>Bacillati</taxon>
        <taxon>Bacillota</taxon>
        <taxon>Bacilli</taxon>
        <taxon>Bacillales</taxon>
        <taxon>Paenibacillaceae</taxon>
        <taxon>Aneurinibacillus group</taxon>
        <taxon>Aneurinibacillus</taxon>
    </lineage>
</organism>
<name>U1WTI6_ANEAE</name>
<sequence>MNKCGISVKFRCEFIKNTQKGTDIYVRDAQLHSTFYEGIWSRKIGKARRGEER</sequence>
<reference evidence="1 2" key="1">
    <citation type="submission" date="2013-08" db="EMBL/GenBank/DDBJ databases">
        <authorList>
            <person name="Weinstock G."/>
            <person name="Sodergren E."/>
            <person name="Wylie T."/>
            <person name="Fulton L."/>
            <person name="Fulton R."/>
            <person name="Fronick C."/>
            <person name="O'Laughlin M."/>
            <person name="Godfrey J."/>
            <person name="Miner T."/>
            <person name="Herter B."/>
            <person name="Appelbaum E."/>
            <person name="Cordes M."/>
            <person name="Lek S."/>
            <person name="Wollam A."/>
            <person name="Pepin K.H."/>
            <person name="Palsikar V.B."/>
            <person name="Mitreva M."/>
            <person name="Wilson R.K."/>
        </authorList>
    </citation>
    <scope>NUCLEOTIDE SEQUENCE [LARGE SCALE GENOMIC DNA]</scope>
    <source>
        <strain evidence="1 2">ATCC 12856</strain>
    </source>
</reference>
<keyword evidence="2" id="KW-1185">Reference proteome</keyword>